<protein>
    <recommendedName>
        <fullName evidence="4">SGNH hydrolase-type esterase domain-containing protein</fullName>
    </recommendedName>
</protein>
<dbReference type="InterPro" id="IPR001087">
    <property type="entry name" value="GDSL"/>
</dbReference>
<evidence type="ECO:0000313" key="3">
    <source>
        <dbReference type="Proteomes" id="UP000076842"/>
    </source>
</evidence>
<dbReference type="Pfam" id="PF00657">
    <property type="entry name" value="Lipase_GDSL"/>
    <property type="match status" value="1"/>
</dbReference>
<evidence type="ECO:0000313" key="2">
    <source>
        <dbReference type="EMBL" id="KZT50448.1"/>
    </source>
</evidence>
<dbReference type="InterPro" id="IPR036514">
    <property type="entry name" value="SGNH_hydro_sf"/>
</dbReference>
<feature type="region of interest" description="Disordered" evidence="1">
    <location>
        <begin position="102"/>
        <end position="122"/>
    </location>
</feature>
<dbReference type="OrthoDB" id="3241977at2759"/>
<proteinExistence type="predicted"/>
<keyword evidence="3" id="KW-1185">Reference proteome</keyword>
<dbReference type="GO" id="GO:0016788">
    <property type="term" value="F:hydrolase activity, acting on ester bonds"/>
    <property type="evidence" value="ECO:0007669"/>
    <property type="project" value="InterPro"/>
</dbReference>
<dbReference type="SUPFAM" id="SSF52266">
    <property type="entry name" value="SGNH hydrolase"/>
    <property type="match status" value="1"/>
</dbReference>
<reference evidence="2 3" key="1">
    <citation type="journal article" date="2016" name="Mol. Biol. Evol.">
        <title>Comparative Genomics of Early-Diverging Mushroom-Forming Fungi Provides Insights into the Origins of Lignocellulose Decay Capabilities.</title>
        <authorList>
            <person name="Nagy L.G."/>
            <person name="Riley R."/>
            <person name="Tritt A."/>
            <person name="Adam C."/>
            <person name="Daum C."/>
            <person name="Floudas D."/>
            <person name="Sun H."/>
            <person name="Yadav J.S."/>
            <person name="Pangilinan J."/>
            <person name="Larsson K.H."/>
            <person name="Matsuura K."/>
            <person name="Barry K."/>
            <person name="Labutti K."/>
            <person name="Kuo R."/>
            <person name="Ohm R.A."/>
            <person name="Bhattacharya S.S."/>
            <person name="Shirouzu T."/>
            <person name="Yoshinaga Y."/>
            <person name="Martin F.M."/>
            <person name="Grigoriev I.V."/>
            <person name="Hibbett D.S."/>
        </authorList>
    </citation>
    <scope>NUCLEOTIDE SEQUENCE [LARGE SCALE GENOMIC DNA]</scope>
    <source>
        <strain evidence="2 3">HHB12733</strain>
    </source>
</reference>
<sequence length="167" mass="18457">MVSRFWQKSWFSHDPWDPSPAHSPLYIPPTVVIIALGANDDGWGVPVFHFTSSLRGLVERLVEAFRRSLEDVVLLTPFYSMGAGHSRFAAATASLVSDLRAEWHPSPSPSSSSSSDEQHMPRIHSISTQGWLTPALAPDGIHPSVEGNEVMARRLVEAWERGWEDGG</sequence>
<dbReference type="Gene3D" id="3.40.50.1110">
    <property type="entry name" value="SGNH hydrolase"/>
    <property type="match status" value="1"/>
</dbReference>
<dbReference type="InParanoid" id="A0A165C9K2"/>
<evidence type="ECO:0008006" key="4">
    <source>
        <dbReference type="Google" id="ProtNLM"/>
    </source>
</evidence>
<dbReference type="CDD" id="cd00229">
    <property type="entry name" value="SGNH_hydrolase"/>
    <property type="match status" value="1"/>
</dbReference>
<name>A0A165C9K2_9BASI</name>
<dbReference type="EMBL" id="KV424174">
    <property type="protein sequence ID" value="KZT50448.1"/>
    <property type="molecule type" value="Genomic_DNA"/>
</dbReference>
<dbReference type="STRING" id="1353952.A0A165C9K2"/>
<accession>A0A165C9K2</accession>
<dbReference type="AlphaFoldDB" id="A0A165C9K2"/>
<organism evidence="2 3">
    <name type="scientific">Calocera cornea HHB12733</name>
    <dbReference type="NCBI Taxonomy" id="1353952"/>
    <lineage>
        <taxon>Eukaryota</taxon>
        <taxon>Fungi</taxon>
        <taxon>Dikarya</taxon>
        <taxon>Basidiomycota</taxon>
        <taxon>Agaricomycotina</taxon>
        <taxon>Dacrymycetes</taxon>
        <taxon>Dacrymycetales</taxon>
        <taxon>Dacrymycetaceae</taxon>
        <taxon>Calocera</taxon>
    </lineage>
</organism>
<dbReference type="Proteomes" id="UP000076842">
    <property type="component" value="Unassembled WGS sequence"/>
</dbReference>
<evidence type="ECO:0000256" key="1">
    <source>
        <dbReference type="SAM" id="MobiDB-lite"/>
    </source>
</evidence>
<gene>
    <name evidence="2" type="ORF">CALCODRAFT_504722</name>
</gene>